<dbReference type="EMBL" id="JARK01001459">
    <property type="protein sequence ID" value="EYB99379.1"/>
    <property type="molecule type" value="Genomic_DNA"/>
</dbReference>
<organism evidence="1 2">
    <name type="scientific">Ancylostoma ceylanicum</name>
    <dbReference type="NCBI Taxonomy" id="53326"/>
    <lineage>
        <taxon>Eukaryota</taxon>
        <taxon>Metazoa</taxon>
        <taxon>Ecdysozoa</taxon>
        <taxon>Nematoda</taxon>
        <taxon>Chromadorea</taxon>
        <taxon>Rhabditida</taxon>
        <taxon>Rhabditina</taxon>
        <taxon>Rhabditomorpha</taxon>
        <taxon>Strongyloidea</taxon>
        <taxon>Ancylostomatidae</taxon>
        <taxon>Ancylostomatinae</taxon>
        <taxon>Ancylostoma</taxon>
    </lineage>
</organism>
<evidence type="ECO:0000313" key="2">
    <source>
        <dbReference type="Proteomes" id="UP000024635"/>
    </source>
</evidence>
<comment type="caution">
    <text evidence="1">The sequence shown here is derived from an EMBL/GenBank/DDBJ whole genome shotgun (WGS) entry which is preliminary data.</text>
</comment>
<protein>
    <submittedName>
        <fullName evidence="1">Uncharacterized protein</fullName>
    </submittedName>
</protein>
<gene>
    <name evidence="1" type="primary">Acey_s0123.g1172</name>
    <name evidence="1" type="ORF">Y032_0123g1172</name>
</gene>
<sequence length="108" mass="11827">MAEDRPSCLLRHTMNSRGHPDPNVCNRHAIQSRGRWVAPWLAKATWAPRSSLATASRGGCATISATADIWIMVTTRIRGATDQLDTVAVGWCFPSFASCLCLHSEICE</sequence>
<dbReference type="Proteomes" id="UP000024635">
    <property type="component" value="Unassembled WGS sequence"/>
</dbReference>
<reference evidence="2" key="1">
    <citation type="journal article" date="2015" name="Nat. Genet.">
        <title>The genome and transcriptome of the zoonotic hookworm Ancylostoma ceylanicum identify infection-specific gene families.</title>
        <authorList>
            <person name="Schwarz E.M."/>
            <person name="Hu Y."/>
            <person name="Antoshechkin I."/>
            <person name="Miller M.M."/>
            <person name="Sternberg P.W."/>
            <person name="Aroian R.V."/>
        </authorList>
    </citation>
    <scope>NUCLEOTIDE SEQUENCE</scope>
    <source>
        <strain evidence="2">HY135</strain>
    </source>
</reference>
<keyword evidence="2" id="KW-1185">Reference proteome</keyword>
<accession>A0A016T9S9</accession>
<proteinExistence type="predicted"/>
<evidence type="ECO:0000313" key="1">
    <source>
        <dbReference type="EMBL" id="EYB99379.1"/>
    </source>
</evidence>
<name>A0A016T9S9_9BILA</name>
<dbReference type="AlphaFoldDB" id="A0A016T9S9"/>